<proteinExistence type="predicted"/>
<organism evidence="1">
    <name type="scientific">marine sediment metagenome</name>
    <dbReference type="NCBI Taxonomy" id="412755"/>
    <lineage>
        <taxon>unclassified sequences</taxon>
        <taxon>metagenomes</taxon>
        <taxon>ecological metagenomes</taxon>
    </lineage>
</organism>
<comment type="caution">
    <text evidence="1">The sequence shown here is derived from an EMBL/GenBank/DDBJ whole genome shotgun (WGS) entry which is preliminary data.</text>
</comment>
<gene>
    <name evidence="1" type="ORF">LCGC14_3026640</name>
</gene>
<dbReference type="EMBL" id="LAZR01063086">
    <property type="protein sequence ID" value="KKK60208.1"/>
    <property type="molecule type" value="Genomic_DNA"/>
</dbReference>
<reference evidence="1" key="1">
    <citation type="journal article" date="2015" name="Nature">
        <title>Complex archaea that bridge the gap between prokaryotes and eukaryotes.</title>
        <authorList>
            <person name="Spang A."/>
            <person name="Saw J.H."/>
            <person name="Jorgensen S.L."/>
            <person name="Zaremba-Niedzwiedzka K."/>
            <person name="Martijn J."/>
            <person name="Lind A.E."/>
            <person name="van Eijk R."/>
            <person name="Schleper C."/>
            <person name="Guy L."/>
            <person name="Ettema T.J."/>
        </authorList>
    </citation>
    <scope>NUCLEOTIDE SEQUENCE</scope>
</reference>
<name>A0A0F8WTZ8_9ZZZZ</name>
<sequence length="84" mass="9760">RTITITAKAQGLIASASARVIILIKEIILYLPRREVHEPHQIFILFWFILPEPQGEEQCIQVRTHDPNLMVIETQNNPIHHIVF</sequence>
<protein>
    <submittedName>
        <fullName evidence="1">Uncharacterized protein</fullName>
    </submittedName>
</protein>
<dbReference type="AlphaFoldDB" id="A0A0F8WTZ8"/>
<accession>A0A0F8WTZ8</accession>
<feature type="non-terminal residue" evidence="1">
    <location>
        <position position="1"/>
    </location>
</feature>
<evidence type="ECO:0000313" key="1">
    <source>
        <dbReference type="EMBL" id="KKK60208.1"/>
    </source>
</evidence>